<keyword evidence="3" id="KW-0811">Translocation</keyword>
<keyword evidence="3" id="KW-0472">Membrane</keyword>
<evidence type="ECO:0000313" key="9">
    <source>
        <dbReference type="Proteomes" id="UP000541535"/>
    </source>
</evidence>
<evidence type="ECO:0000256" key="1">
    <source>
        <dbReference type="ARBA" id="ARBA00004442"/>
    </source>
</evidence>
<comment type="similarity">
    <text evidence="3">Belongs to the bacterial secretin family. T3SS SctC subfamily.</text>
</comment>
<keyword evidence="3 4" id="KW-0813">Transport</keyword>
<sequence length="677" mass="71465" precursor="true">MMRAAALPRTGKLLAVLALAMLMLLISAGVQAAVPASWKGTGLAINAGGMTLRAVLEEFSRVYGVRLVLDVPGQRLMSGRLAAASGSEFLNRLAPACQCSWFVYNDTLYIVPAKDHTSMRLELGEDAVQDAKAALIGVGLFDDRFGWGELPDVGTVIVSGPRRYVKLAREILLPDAREAKARGRRVMVFRLKYASAMDRVINARGQSETIPGVKTILSGLLLGPNTGEKLAETSQFDIGASKRSRQGKVGQGSAQELPQGSPFVPIFSPPTNGKGALPPLPPRAEGEGRKAAPAEAGKLRIEASAAMNAILIYDDVQQREMYATLIAELDVPPQQIEIEALIIDMDRSNLSEMGVEWGVRAGVVDATFNATTADSRGTQLPLPGSTLLISNINRFYARLKALEAKGEARVLATPTVLTLDNVAAVLDLSQTAYVPLVGERVADLADITAGTLLRVIPRIIREADGAKVHLEVDIEDGSLDSAGNSGSGGGKDARSNVRVTRSTISTQAIVDLQQTLMIGGYRAERMSTDKQKTPLLGDIPLVGGLFRNESASRSTRERLFLITPRLSGTDRSKTEPAAGKARQAKPAAEAVKQAALAPSPAKPAGATQPAVAAQPAAAQSTPAAQTAPAAAQRASTPAREVDASSSKPILPVPATTMERSPWALIPAAVSSRQVGQQ</sequence>
<comment type="caution">
    <text evidence="8">The sequence shown here is derived from an EMBL/GenBank/DDBJ whole genome shotgun (WGS) entry which is preliminary data.</text>
</comment>
<dbReference type="GO" id="GO:0030254">
    <property type="term" value="P:protein secretion by the type III secretion system"/>
    <property type="evidence" value="ECO:0007669"/>
    <property type="project" value="UniProtKB-UniRule"/>
</dbReference>
<dbReference type="PRINTS" id="PR01337">
    <property type="entry name" value="TYPE3OMGPROT"/>
</dbReference>
<keyword evidence="3" id="KW-0653">Protein transport</keyword>
<dbReference type="Pfam" id="PF03958">
    <property type="entry name" value="Secretin_N"/>
    <property type="match status" value="1"/>
</dbReference>
<dbReference type="HAMAP" id="MF_02219">
    <property type="entry name" value="Type_III_secretin"/>
    <property type="match status" value="1"/>
</dbReference>
<dbReference type="InterPro" id="IPR005644">
    <property type="entry name" value="NolW-like"/>
</dbReference>
<comment type="subunit">
    <text evidence="3">The core secretion machinery of the T3SS is composed of approximately 20 different proteins, including cytoplasmic components, a base, an export apparatus and a needle. This subunit is part of the base, which anchors the injectisome in the bacterial cell envelope. Forms a stable homooligomeric complex.</text>
</comment>
<feature type="region of interest" description="Disordered" evidence="5">
    <location>
        <begin position="234"/>
        <end position="291"/>
    </location>
</feature>
<dbReference type="InterPro" id="IPR004846">
    <property type="entry name" value="T2SS/T3SS_dom"/>
</dbReference>
<dbReference type="AlphaFoldDB" id="A0A7W5BF00"/>
<comment type="subcellular location">
    <subcellularLocation>
        <location evidence="1 3 4">Cell outer membrane</location>
    </subcellularLocation>
</comment>
<evidence type="ECO:0000256" key="4">
    <source>
        <dbReference type="RuleBase" id="RU004004"/>
    </source>
</evidence>
<dbReference type="GO" id="GO:0015627">
    <property type="term" value="C:type II protein secretion system complex"/>
    <property type="evidence" value="ECO:0007669"/>
    <property type="project" value="TreeGrafter"/>
</dbReference>
<dbReference type="NCBIfam" id="TIGR02516">
    <property type="entry name" value="type_III_yscC"/>
    <property type="match status" value="1"/>
</dbReference>
<accession>A0A7W5BF00</accession>
<evidence type="ECO:0000259" key="7">
    <source>
        <dbReference type="Pfam" id="PF03958"/>
    </source>
</evidence>
<evidence type="ECO:0000313" key="8">
    <source>
        <dbReference type="EMBL" id="MBB3121929.1"/>
    </source>
</evidence>
<dbReference type="Gene3D" id="3.30.1370.120">
    <property type="match status" value="2"/>
</dbReference>
<dbReference type="InterPro" id="IPR038591">
    <property type="entry name" value="NolW-like_sf"/>
</dbReference>
<keyword evidence="9" id="KW-1185">Reference proteome</keyword>
<feature type="domain" description="NolW-like" evidence="7">
    <location>
        <begin position="187"/>
        <end position="335"/>
    </location>
</feature>
<evidence type="ECO:0000256" key="5">
    <source>
        <dbReference type="SAM" id="MobiDB-lite"/>
    </source>
</evidence>
<dbReference type="PANTHER" id="PTHR30332:SF5">
    <property type="entry name" value="SPI-1 TYPE 3 SECRETION SYSTEM SECRETIN"/>
    <property type="match status" value="1"/>
</dbReference>
<keyword evidence="3" id="KW-0998">Cell outer membrane</keyword>
<dbReference type="RefSeq" id="WP_229426407.1">
    <property type="nucleotide sequence ID" value="NZ_JACHXD010000022.1"/>
</dbReference>
<dbReference type="InterPro" id="IPR003522">
    <property type="entry name" value="T3SS_OM_pore_YscC"/>
</dbReference>
<name>A0A7W5BF00_9BURK</name>
<reference evidence="8 9" key="1">
    <citation type="submission" date="2020-08" db="EMBL/GenBank/DDBJ databases">
        <title>Genomic Encyclopedia of Type Strains, Phase III (KMG-III): the genomes of soil and plant-associated and newly described type strains.</title>
        <authorList>
            <person name="Whitman W."/>
        </authorList>
    </citation>
    <scope>NUCLEOTIDE SEQUENCE [LARGE SCALE GENOMIC DNA]</scope>
    <source>
        <strain evidence="8 9">CECT 8897</strain>
    </source>
</reference>
<dbReference type="Pfam" id="PF00263">
    <property type="entry name" value="Secretin"/>
    <property type="match status" value="1"/>
</dbReference>
<protein>
    <recommendedName>
        <fullName evidence="3">Type 3 secretion system secretin</fullName>
        <shortName evidence="3">T3SS secretin</shortName>
    </recommendedName>
</protein>
<keyword evidence="2 3" id="KW-0732">Signal</keyword>
<dbReference type="EMBL" id="JACHXD010000022">
    <property type="protein sequence ID" value="MBB3121929.1"/>
    <property type="molecule type" value="Genomic_DNA"/>
</dbReference>
<dbReference type="InterPro" id="IPR050810">
    <property type="entry name" value="Bact_Secretion_Sys_Channel"/>
</dbReference>
<feature type="signal peptide" evidence="3">
    <location>
        <begin position="1"/>
        <end position="32"/>
    </location>
</feature>
<dbReference type="Proteomes" id="UP000541535">
    <property type="component" value="Unassembled WGS sequence"/>
</dbReference>
<feature type="chain" id="PRO_5031659452" description="Type 3 secretion system secretin" evidence="3">
    <location>
        <begin position="33"/>
        <end position="677"/>
    </location>
</feature>
<dbReference type="GO" id="GO:0030257">
    <property type="term" value="C:type III protein secretion system complex"/>
    <property type="evidence" value="ECO:0007669"/>
    <property type="project" value="UniProtKB-UniRule"/>
</dbReference>
<proteinExistence type="inferred from homology"/>
<organism evidence="8 9">
    <name type="scientific">Pseudoduganella violacea</name>
    <dbReference type="NCBI Taxonomy" id="1715466"/>
    <lineage>
        <taxon>Bacteria</taxon>
        <taxon>Pseudomonadati</taxon>
        <taxon>Pseudomonadota</taxon>
        <taxon>Betaproteobacteria</taxon>
        <taxon>Burkholderiales</taxon>
        <taxon>Oxalobacteraceae</taxon>
        <taxon>Telluria group</taxon>
        <taxon>Pseudoduganella</taxon>
    </lineage>
</organism>
<evidence type="ECO:0000256" key="3">
    <source>
        <dbReference type="HAMAP-Rule" id="MF_02219"/>
    </source>
</evidence>
<dbReference type="Gene3D" id="3.55.50.30">
    <property type="match status" value="1"/>
</dbReference>
<gene>
    <name evidence="3" type="primary">sctC</name>
    <name evidence="8" type="ORF">FHS03_005024</name>
</gene>
<feature type="domain" description="Type II/III secretion system secretin-like" evidence="6">
    <location>
        <begin position="401"/>
        <end position="566"/>
    </location>
</feature>
<comment type="function">
    <text evidence="3">Component of the type III secretion system (T3SS), also called injectisome, which is used to inject bacterial effector proteins into eukaryotic host cells. Forms a ring-shaped multimeric structure with an apparent central pore in the outer membrane.</text>
</comment>
<feature type="region of interest" description="Disordered" evidence="5">
    <location>
        <begin position="563"/>
        <end position="663"/>
    </location>
</feature>
<feature type="compositionally biased region" description="Low complexity" evidence="5">
    <location>
        <begin position="577"/>
        <end position="638"/>
    </location>
</feature>
<dbReference type="GO" id="GO:0009279">
    <property type="term" value="C:cell outer membrane"/>
    <property type="evidence" value="ECO:0007669"/>
    <property type="project" value="UniProtKB-SubCell"/>
</dbReference>
<dbReference type="PANTHER" id="PTHR30332">
    <property type="entry name" value="PROBABLE GENERAL SECRETION PATHWAY PROTEIN D"/>
    <property type="match status" value="1"/>
</dbReference>
<evidence type="ECO:0000256" key="2">
    <source>
        <dbReference type="ARBA" id="ARBA00022729"/>
    </source>
</evidence>
<evidence type="ECO:0000259" key="6">
    <source>
        <dbReference type="Pfam" id="PF00263"/>
    </source>
</evidence>